<organism evidence="2 3">
    <name type="scientific">Acropora cervicornis</name>
    <name type="common">Staghorn coral</name>
    <dbReference type="NCBI Taxonomy" id="6130"/>
    <lineage>
        <taxon>Eukaryota</taxon>
        <taxon>Metazoa</taxon>
        <taxon>Cnidaria</taxon>
        <taxon>Anthozoa</taxon>
        <taxon>Hexacorallia</taxon>
        <taxon>Scleractinia</taxon>
        <taxon>Astrocoeniina</taxon>
        <taxon>Acroporidae</taxon>
        <taxon>Acropora</taxon>
    </lineage>
</organism>
<dbReference type="AlphaFoldDB" id="A0AAD9Q4F2"/>
<gene>
    <name evidence="2" type="ORF">P5673_024046</name>
</gene>
<feature type="coiled-coil region" evidence="1">
    <location>
        <begin position="554"/>
        <end position="627"/>
    </location>
</feature>
<feature type="non-terminal residue" evidence="2">
    <location>
        <position position="1"/>
    </location>
</feature>
<sequence length="700" mass="78606">MPRTKVDHFVSFLNFDNECDFFKRFSVQMTAIQLDTLLTELETAVEIPDLVPRAVSIVGKNINTANEEIWALKRDLFIDARGRLVEPRDHCISWIGHLVKDPGNKIANEDRSADVHLPLTAKYFDLACHFLRGDLFNAAEKDDTLSQSLDEVLRDAGINRESLSAHDDTRENGNFLSSFYTAAMSLIIIHYHKWQMLAGSCPLPAALGEADSGKSTACKLALAATGGWRKNFFASVTEKVIGKVASQTTIGFVVDDPTRPQDVAVPIIFIPFSSVQRVITEEQSALWQQIFDKILSKVSAVVGQVISVGKWLTSNEGCQQFNDCLGIVVQGLGEEGKGTRFAKMWACALMACLKMQKLTTAVSEEEVINFFMNVIVPHVMRFQKPALHVNNIVVTPSSQSSSQGKENFMSRLVNKLESVVENSPKEQNLQFLRTDCTTSRLSGDGNQEAVIAIRAEQFQERCLEGNITPIKPKDLRTAVQAYGLGLRKTEQRFLSPQSNAKRLKSCVMVKRSLFDQSTLRQLDKATGDRQEETEVMETDVYQEKCLPSEATIDLEGLRKEKQQLEQILEGTRKDYEAEMARLDAENRELKTRASKEKEEREKLQQLLKTKESEIISLRQELEMMKEQSSTKKAAGTAAFKAASEMLQVKVTPVELTIENKEKTTSSVSRKDRNKCPLCKKSSKGDWQQCTVKQCAQWVHC</sequence>
<comment type="caution">
    <text evidence="2">The sequence shown here is derived from an EMBL/GenBank/DDBJ whole genome shotgun (WGS) entry which is preliminary data.</text>
</comment>
<reference evidence="2" key="2">
    <citation type="journal article" date="2023" name="Science">
        <title>Genomic signatures of disease resistance in endangered staghorn corals.</title>
        <authorList>
            <person name="Vollmer S.V."/>
            <person name="Selwyn J.D."/>
            <person name="Despard B.A."/>
            <person name="Roesel C.L."/>
        </authorList>
    </citation>
    <scope>NUCLEOTIDE SEQUENCE</scope>
    <source>
        <strain evidence="2">K2</strain>
    </source>
</reference>
<dbReference type="Proteomes" id="UP001249851">
    <property type="component" value="Unassembled WGS sequence"/>
</dbReference>
<proteinExistence type="predicted"/>
<evidence type="ECO:0000313" key="2">
    <source>
        <dbReference type="EMBL" id="KAK2554349.1"/>
    </source>
</evidence>
<evidence type="ECO:0000256" key="1">
    <source>
        <dbReference type="SAM" id="Coils"/>
    </source>
</evidence>
<protein>
    <submittedName>
        <fullName evidence="2">Uncharacterized protein</fullName>
    </submittedName>
</protein>
<dbReference type="EMBL" id="JARQWQ010000070">
    <property type="protein sequence ID" value="KAK2554349.1"/>
    <property type="molecule type" value="Genomic_DNA"/>
</dbReference>
<keyword evidence="3" id="KW-1185">Reference proteome</keyword>
<evidence type="ECO:0000313" key="3">
    <source>
        <dbReference type="Proteomes" id="UP001249851"/>
    </source>
</evidence>
<keyword evidence="1" id="KW-0175">Coiled coil</keyword>
<reference evidence="2" key="1">
    <citation type="journal article" date="2023" name="G3 (Bethesda)">
        <title>Whole genome assembly and annotation of the endangered Caribbean coral Acropora cervicornis.</title>
        <authorList>
            <person name="Selwyn J.D."/>
            <person name="Vollmer S.V."/>
        </authorList>
    </citation>
    <scope>NUCLEOTIDE SEQUENCE</scope>
    <source>
        <strain evidence="2">K2</strain>
    </source>
</reference>
<name>A0AAD9Q4F2_ACRCE</name>
<accession>A0AAD9Q4F2</accession>